<proteinExistence type="predicted"/>
<reference evidence="2" key="2">
    <citation type="submission" date="2020-09" db="EMBL/GenBank/DDBJ databases">
        <authorList>
            <person name="Sun Q."/>
            <person name="Ohkuma M."/>
        </authorList>
    </citation>
    <scope>NUCLEOTIDE SEQUENCE</scope>
    <source>
        <strain evidence="2">JCM 3091</strain>
    </source>
</reference>
<keyword evidence="1" id="KW-0812">Transmembrane</keyword>
<feature type="transmembrane region" description="Helical" evidence="1">
    <location>
        <begin position="47"/>
        <end position="71"/>
    </location>
</feature>
<evidence type="ECO:0000313" key="3">
    <source>
        <dbReference type="Proteomes" id="UP000662200"/>
    </source>
</evidence>
<keyword evidence="1" id="KW-0472">Membrane</keyword>
<dbReference type="EMBL" id="BMQC01000001">
    <property type="protein sequence ID" value="GGK13275.1"/>
    <property type="molecule type" value="Genomic_DNA"/>
</dbReference>
<sequence>MSSTPPSRDARRRRIRTRFQTFLAGCAVLLVALPVLAQTFEQVLPAKAYAILSGCVLAITAVASAITRVMALPAVTNFIDRFLPWLSQEHGPDREPTDLHR</sequence>
<organism evidence="2 3">
    <name type="scientific">Pilimelia terevasa</name>
    <dbReference type="NCBI Taxonomy" id="53372"/>
    <lineage>
        <taxon>Bacteria</taxon>
        <taxon>Bacillati</taxon>
        <taxon>Actinomycetota</taxon>
        <taxon>Actinomycetes</taxon>
        <taxon>Micromonosporales</taxon>
        <taxon>Micromonosporaceae</taxon>
        <taxon>Pilimelia</taxon>
    </lineage>
</organism>
<keyword evidence="3" id="KW-1185">Reference proteome</keyword>
<accession>A0A8J3FH89</accession>
<keyword evidence="1" id="KW-1133">Transmembrane helix</keyword>
<reference evidence="2" key="1">
    <citation type="journal article" date="2014" name="Int. J. Syst. Evol. Microbiol.">
        <title>Complete genome sequence of Corynebacterium casei LMG S-19264T (=DSM 44701T), isolated from a smear-ripened cheese.</title>
        <authorList>
            <consortium name="US DOE Joint Genome Institute (JGI-PGF)"/>
            <person name="Walter F."/>
            <person name="Albersmeier A."/>
            <person name="Kalinowski J."/>
            <person name="Ruckert C."/>
        </authorList>
    </citation>
    <scope>NUCLEOTIDE SEQUENCE</scope>
    <source>
        <strain evidence="2">JCM 3091</strain>
    </source>
</reference>
<name>A0A8J3FH89_9ACTN</name>
<dbReference type="Proteomes" id="UP000662200">
    <property type="component" value="Unassembled WGS sequence"/>
</dbReference>
<evidence type="ECO:0000256" key="1">
    <source>
        <dbReference type="SAM" id="Phobius"/>
    </source>
</evidence>
<protein>
    <recommendedName>
        <fullName evidence="4">Holin</fullName>
    </recommendedName>
</protein>
<comment type="caution">
    <text evidence="2">The sequence shown here is derived from an EMBL/GenBank/DDBJ whole genome shotgun (WGS) entry which is preliminary data.</text>
</comment>
<evidence type="ECO:0000313" key="2">
    <source>
        <dbReference type="EMBL" id="GGK13275.1"/>
    </source>
</evidence>
<gene>
    <name evidence="2" type="ORF">GCM10010124_02330</name>
</gene>
<dbReference type="RefSeq" id="WP_189112249.1">
    <property type="nucleotide sequence ID" value="NZ_BMQC01000001.1"/>
</dbReference>
<evidence type="ECO:0008006" key="4">
    <source>
        <dbReference type="Google" id="ProtNLM"/>
    </source>
</evidence>
<dbReference type="AlphaFoldDB" id="A0A8J3FH89"/>